<dbReference type="GO" id="GO:0000776">
    <property type="term" value="C:kinetochore"/>
    <property type="evidence" value="ECO:0007669"/>
    <property type="project" value="UniProtKB-ARBA"/>
</dbReference>
<sequence>MKSLKKSLLNRTGRDASPSGQQSNGKNAQHSSSAASSSGPSPSGARGAPHQPSSSGALTPQQQLYQPQGYQQSPQGTQQGQQQQQQQQGAARPGSGFVQPGQQLKGAGQAPSIVVSTETVSRAFTSSFASPSDYAPPTATATSLPGLTLVAYLIPQAVMPQDPLPHPSSSPHHQLPGGPQRTSAVPFPTSSSSVSPPPGSAAATAAANLSHALHSDLGTPPKLQAGGGKLKGAAGGPQGTPKDTIPMARTPRKQRSSRVHVTEKVELERLPGFLEVPIAERHELFLQKLHQCSQVFDFNDASADVANKQIKSQTLAEMLDWITTQRGVVTESVYPEVVHMFASNLFRSIPPPVNPTGDAFDPEEDEPVLELAWPHLQIVYEFFLRFVESPDFNTNIAKRYIDQHFVLQLLELFDSEDPRERDFLKTTLHRIYGKFLNLRAFIRRSINNVFYMFIYETERHNGIAELLEILGSIINGFALPLKDEHKTFLTRALIPLHKVKGLALYHPQLAYCVVQFLEKDASLTREVVDGLLKYWPKVNSPKEVMFLNEVEEILDVIEPAEFTKVMVRLFQQLARCVSSQHFQVAERALYYWNNEYIVNLIGENIDAILPIVYPSLHAISNGHWNRQIHNLAYNALKLLMDLNADVFEQCSAEYKRQRQGEKQREKEREDKWHSLRATALHNRRLSNAAIPPSLLDDDPVPRGTFDPLREGQDLDDARFDEMDEEMGLGGVVAGGQQGPGVGMGMGMGGGYAGGRGDDGREEEDDDGGEGGHDAQGGRPLLPHQRTGGSGFEPHDDDALGGGGVGGASTDAHGDLPPEGQFPETHRRMVAPPGGQQPHVRRKSVIPMDPSILKELQGHKSLDDAPLISPGGGHRAPASRGGHLPPGQG</sequence>
<feature type="region of interest" description="Disordered" evidence="8">
    <location>
        <begin position="1"/>
        <end position="113"/>
    </location>
</feature>
<feature type="compositionally biased region" description="Low complexity" evidence="8">
    <location>
        <begin position="58"/>
        <end position="96"/>
    </location>
</feature>
<dbReference type="GO" id="GO:0051754">
    <property type="term" value="P:meiotic sister chromatid cohesion, centromeric"/>
    <property type="evidence" value="ECO:0007669"/>
    <property type="project" value="UniProtKB-ARBA"/>
</dbReference>
<evidence type="ECO:0000256" key="5">
    <source>
        <dbReference type="ARBA" id="ARBA00022553"/>
    </source>
</evidence>
<keyword evidence="10" id="KW-1185">Reference proteome</keyword>
<dbReference type="PANTHER" id="PTHR10257">
    <property type="entry name" value="SERINE/THREONINE PROTEIN PHOSPHATASE 2A PP2A REGULATORY SUBUNIT B"/>
    <property type="match status" value="1"/>
</dbReference>
<dbReference type="AlphaFoldDB" id="A0A5C5G3E1"/>
<keyword evidence="5" id="KW-0597">Phosphoprotein</keyword>
<dbReference type="STRING" id="5288.A0A5C5G3E1"/>
<feature type="region of interest" description="Disordered" evidence="8">
    <location>
        <begin position="161"/>
        <end position="259"/>
    </location>
</feature>
<dbReference type="GO" id="GO:0005816">
    <property type="term" value="C:spindle pole body"/>
    <property type="evidence" value="ECO:0007669"/>
    <property type="project" value="UniProtKB-ARBA"/>
</dbReference>
<name>A0A5C5G3E1_9BASI</name>
<feature type="compositionally biased region" description="Low complexity" evidence="8">
    <location>
        <begin position="31"/>
        <end position="49"/>
    </location>
</feature>
<comment type="caution">
    <text evidence="9">The sequence shown here is derived from an EMBL/GenBank/DDBJ whole genome shotgun (WGS) entry which is preliminary data.</text>
</comment>
<evidence type="ECO:0000256" key="8">
    <source>
        <dbReference type="SAM" id="MobiDB-lite"/>
    </source>
</evidence>
<dbReference type="FunFam" id="1.25.10.10:FF:000016">
    <property type="entry name" value="Serine/threonine-protein phosphatase 2A 56 kDa regulatory subunit"/>
    <property type="match status" value="1"/>
</dbReference>
<dbReference type="PANTHER" id="PTHR10257:SF3">
    <property type="entry name" value="SERINE_THREONINE-PROTEIN PHOSPHATASE 2A 56 KDA REGULATORY SUBUNIT GAMMA ISOFORM"/>
    <property type="match status" value="1"/>
</dbReference>
<keyword evidence="6" id="KW-0539">Nucleus</keyword>
<feature type="compositionally biased region" description="Gly residues" evidence="8">
    <location>
        <begin position="744"/>
        <end position="754"/>
    </location>
</feature>
<dbReference type="GO" id="GO:0000159">
    <property type="term" value="C:protein phosphatase type 2A complex"/>
    <property type="evidence" value="ECO:0007669"/>
    <property type="project" value="InterPro"/>
</dbReference>
<dbReference type="InterPro" id="IPR011989">
    <property type="entry name" value="ARM-like"/>
</dbReference>
<evidence type="ECO:0000256" key="7">
    <source>
        <dbReference type="ARBA" id="ARBA00064351"/>
    </source>
</evidence>
<keyword evidence="4" id="KW-0963">Cytoplasm</keyword>
<feature type="compositionally biased region" description="Polar residues" evidence="8">
    <location>
        <begin position="18"/>
        <end position="30"/>
    </location>
</feature>
<evidence type="ECO:0000256" key="4">
    <source>
        <dbReference type="ARBA" id="ARBA00022490"/>
    </source>
</evidence>
<dbReference type="GO" id="GO:0019888">
    <property type="term" value="F:protein phosphatase regulator activity"/>
    <property type="evidence" value="ECO:0007669"/>
    <property type="project" value="InterPro"/>
</dbReference>
<dbReference type="EMBL" id="SOZI01000009">
    <property type="protein sequence ID" value="TNY23637.1"/>
    <property type="molecule type" value="Genomic_DNA"/>
</dbReference>
<dbReference type="GO" id="GO:0005634">
    <property type="term" value="C:nucleus"/>
    <property type="evidence" value="ECO:0007669"/>
    <property type="project" value="UniProtKB-SubCell"/>
</dbReference>
<accession>A0A5C5G3E1</accession>
<evidence type="ECO:0000256" key="2">
    <source>
        <dbReference type="ARBA" id="ARBA00004496"/>
    </source>
</evidence>
<reference evidence="9 10" key="1">
    <citation type="submission" date="2019-03" db="EMBL/GenBank/DDBJ databases">
        <title>Rhodosporidium diobovatum UCD-FST 08-225 genome sequencing, assembly, and annotation.</title>
        <authorList>
            <person name="Fakankun I.U."/>
            <person name="Fristensky B."/>
            <person name="Levin D.B."/>
        </authorList>
    </citation>
    <scope>NUCLEOTIDE SEQUENCE [LARGE SCALE GENOMIC DNA]</scope>
    <source>
        <strain evidence="9 10">UCD-FST 08-225</strain>
    </source>
</reference>
<comment type="subunit">
    <text evidence="7">PP2A consists of a common heterodimeric core enzyme, composed of a 36 kDa catalytic subunit (subunit C) and a 65 kDa constant regulatory subunit (PR65 or subunit A), that associates with a variety of regulatory subunits. Proteins that associate with the core dimer include three families of regulatory subunits B (the R2/B/PR55/B55, R3/B''/PR72/PR130/PR59 and R5/B'/B56 families), the 48 kDa variable regulatory subunit, viral proteins, and cell signaling molecules.</text>
</comment>
<feature type="region of interest" description="Disordered" evidence="8">
    <location>
        <begin position="744"/>
        <end position="888"/>
    </location>
</feature>
<comment type="subcellular location">
    <subcellularLocation>
        <location evidence="2">Cytoplasm</location>
    </subcellularLocation>
    <subcellularLocation>
        <location evidence="1">Nucleus</location>
    </subcellularLocation>
</comment>
<dbReference type="GO" id="GO:0035556">
    <property type="term" value="P:intracellular signal transduction"/>
    <property type="evidence" value="ECO:0007669"/>
    <property type="project" value="UniProtKB-ARBA"/>
</dbReference>
<gene>
    <name evidence="9" type="ORF">DMC30DRAFT_413968</name>
</gene>
<feature type="compositionally biased region" description="Gly residues" evidence="8">
    <location>
        <begin position="225"/>
        <end position="238"/>
    </location>
</feature>
<protein>
    <submittedName>
        <fullName evidence="9">Phosphatase 2A regulatory B subunit-domain-containing protein</fullName>
    </submittedName>
</protein>
<evidence type="ECO:0000256" key="1">
    <source>
        <dbReference type="ARBA" id="ARBA00004123"/>
    </source>
</evidence>
<proteinExistence type="inferred from homology"/>
<feature type="compositionally biased region" description="Acidic residues" evidence="8">
    <location>
        <begin position="759"/>
        <end position="768"/>
    </location>
</feature>
<dbReference type="OrthoDB" id="10264446at2759"/>
<dbReference type="GO" id="GO:0098813">
    <property type="term" value="P:nuclear chromosome segregation"/>
    <property type="evidence" value="ECO:0007669"/>
    <property type="project" value="UniProtKB-ARBA"/>
</dbReference>
<dbReference type="GO" id="GO:1901991">
    <property type="term" value="P:negative regulation of mitotic cell cycle phase transition"/>
    <property type="evidence" value="ECO:0007669"/>
    <property type="project" value="UniProtKB-ARBA"/>
</dbReference>
<dbReference type="Proteomes" id="UP000311382">
    <property type="component" value="Unassembled WGS sequence"/>
</dbReference>
<dbReference type="SUPFAM" id="SSF48371">
    <property type="entry name" value="ARM repeat"/>
    <property type="match status" value="1"/>
</dbReference>
<feature type="compositionally biased region" description="Low complexity" evidence="8">
    <location>
        <begin position="169"/>
        <end position="207"/>
    </location>
</feature>
<dbReference type="InterPro" id="IPR002554">
    <property type="entry name" value="PP2A_B56"/>
</dbReference>
<dbReference type="Gene3D" id="1.25.10.10">
    <property type="entry name" value="Leucine-rich Repeat Variant"/>
    <property type="match status" value="1"/>
</dbReference>
<evidence type="ECO:0000313" key="9">
    <source>
        <dbReference type="EMBL" id="TNY23637.1"/>
    </source>
</evidence>
<organism evidence="9 10">
    <name type="scientific">Rhodotorula diobovata</name>
    <dbReference type="NCBI Taxonomy" id="5288"/>
    <lineage>
        <taxon>Eukaryota</taxon>
        <taxon>Fungi</taxon>
        <taxon>Dikarya</taxon>
        <taxon>Basidiomycota</taxon>
        <taxon>Pucciniomycotina</taxon>
        <taxon>Microbotryomycetes</taxon>
        <taxon>Sporidiobolales</taxon>
        <taxon>Sporidiobolaceae</taxon>
        <taxon>Rhodotorula</taxon>
    </lineage>
</organism>
<dbReference type="InterPro" id="IPR016024">
    <property type="entry name" value="ARM-type_fold"/>
</dbReference>
<feature type="region of interest" description="Disordered" evidence="8">
    <location>
        <begin position="689"/>
        <end position="713"/>
    </location>
</feature>
<evidence type="ECO:0000256" key="3">
    <source>
        <dbReference type="ARBA" id="ARBA00008259"/>
    </source>
</evidence>
<comment type="similarity">
    <text evidence="3">Belongs to the phosphatase 2A regulatory subunit B family.</text>
</comment>
<evidence type="ECO:0000256" key="6">
    <source>
        <dbReference type="ARBA" id="ARBA00023242"/>
    </source>
</evidence>
<evidence type="ECO:0000313" key="10">
    <source>
        <dbReference type="Proteomes" id="UP000311382"/>
    </source>
</evidence>
<dbReference type="Pfam" id="PF01603">
    <property type="entry name" value="B56"/>
    <property type="match status" value="1"/>
</dbReference>
<dbReference type="GO" id="GO:0005737">
    <property type="term" value="C:cytoplasm"/>
    <property type="evidence" value="ECO:0007669"/>
    <property type="project" value="UniProtKB-SubCell"/>
</dbReference>